<evidence type="ECO:0000256" key="6">
    <source>
        <dbReference type="ARBA" id="ARBA00023136"/>
    </source>
</evidence>
<comment type="subcellular location">
    <subcellularLocation>
        <location evidence="1">Cell outer membrane</location>
    </subcellularLocation>
</comment>
<feature type="chain" id="PRO_5046874424" evidence="8">
    <location>
        <begin position="20"/>
        <end position="468"/>
    </location>
</feature>
<keyword evidence="5" id="KW-0812">Transmembrane</keyword>
<dbReference type="PANTHER" id="PTHR30026">
    <property type="entry name" value="OUTER MEMBRANE PROTEIN TOLC"/>
    <property type="match status" value="1"/>
</dbReference>
<evidence type="ECO:0000256" key="8">
    <source>
        <dbReference type="SAM" id="SignalP"/>
    </source>
</evidence>
<evidence type="ECO:0000256" key="5">
    <source>
        <dbReference type="ARBA" id="ARBA00022692"/>
    </source>
</evidence>
<dbReference type="Pfam" id="PF02321">
    <property type="entry name" value="OEP"/>
    <property type="match status" value="2"/>
</dbReference>
<dbReference type="PANTHER" id="PTHR30026:SF20">
    <property type="entry name" value="OUTER MEMBRANE PROTEIN TOLC"/>
    <property type="match status" value="1"/>
</dbReference>
<evidence type="ECO:0000256" key="1">
    <source>
        <dbReference type="ARBA" id="ARBA00004442"/>
    </source>
</evidence>
<comment type="similarity">
    <text evidence="2">Belongs to the outer membrane factor (OMF) (TC 1.B.17) family.</text>
</comment>
<proteinExistence type="inferred from homology"/>
<keyword evidence="4" id="KW-1134">Transmembrane beta strand</keyword>
<accession>A0ABW7MXC1</accession>
<evidence type="ECO:0000256" key="4">
    <source>
        <dbReference type="ARBA" id="ARBA00022452"/>
    </source>
</evidence>
<dbReference type="RefSeq" id="WP_344740522.1">
    <property type="nucleotide sequence ID" value="NZ_BAABAY010000001.1"/>
</dbReference>
<dbReference type="InterPro" id="IPR051906">
    <property type="entry name" value="TolC-like"/>
</dbReference>
<dbReference type="EMBL" id="JBAWKB010000001">
    <property type="protein sequence ID" value="MFH6771468.1"/>
    <property type="molecule type" value="Genomic_DNA"/>
</dbReference>
<keyword evidence="10" id="KW-1185">Reference proteome</keyword>
<evidence type="ECO:0000256" key="7">
    <source>
        <dbReference type="ARBA" id="ARBA00023237"/>
    </source>
</evidence>
<sequence>MMKHVLICLLCLSSTFSFAQDPPEVLTLAEYLGYVKTFHPVVKQARLIASEGEAKLMESRGAFDPKLEVDFSKKEFKGSSYYNQLNTAFKIPTWYGIELKAAYENNDGLYLSPEKTVPDDGLFGVGVSVSLMRDLLINKRMALLKQARLYVKQAKAEQQLQVNQILYEAALSYFKWLQSYNEKKVYEAFLENAQFRFDGIKKSYESGELPAIDTLEARITLNTRKLNLEKARITYVKSGLALSNFLWLNDNTPVELREQMIPDVEAGNTVDTVLNTSALDMEQLDLSVHPKLQALDYKLQGLNLERKLKMNALLPRIDLQYQFLSETPELASSFNTMNYKSGLQVNFPLFLRKERGALRLANLKMQNMEFDIAVNRVSLRNKIDALNQELASYVNQTKYTEVIVADYQTMLEAEERKFFLGESALFLVNTRESKLIDAKLKAIELETAFNNTKAALYNVLARPEPDMP</sequence>
<comment type="caution">
    <text evidence="9">The sequence shown here is derived from an EMBL/GenBank/DDBJ whole genome shotgun (WGS) entry which is preliminary data.</text>
</comment>
<dbReference type="Proteomes" id="UP001610100">
    <property type="component" value="Unassembled WGS sequence"/>
</dbReference>
<organism evidence="9 10">
    <name type="scientific">Gaetbulibacter aestuarii</name>
    <dbReference type="NCBI Taxonomy" id="1502358"/>
    <lineage>
        <taxon>Bacteria</taxon>
        <taxon>Pseudomonadati</taxon>
        <taxon>Bacteroidota</taxon>
        <taxon>Flavobacteriia</taxon>
        <taxon>Flavobacteriales</taxon>
        <taxon>Flavobacteriaceae</taxon>
        <taxon>Gaetbulibacter</taxon>
    </lineage>
</organism>
<reference evidence="9 10" key="1">
    <citation type="submission" date="2024-02" db="EMBL/GenBank/DDBJ databases">
        <title>A Gaetbulibacter species isolated from tidal flats and genomic insights of their niches.</title>
        <authorList>
            <person name="Ye Y."/>
        </authorList>
    </citation>
    <scope>NUCLEOTIDE SEQUENCE [LARGE SCALE GENOMIC DNA]</scope>
    <source>
        <strain evidence="9 10">KYW382</strain>
    </source>
</reference>
<keyword evidence="8" id="KW-0732">Signal</keyword>
<evidence type="ECO:0000256" key="2">
    <source>
        <dbReference type="ARBA" id="ARBA00007613"/>
    </source>
</evidence>
<name>A0ABW7MXC1_9FLAO</name>
<protein>
    <submittedName>
        <fullName evidence="9">TolC family protein</fullName>
    </submittedName>
</protein>
<evidence type="ECO:0000256" key="3">
    <source>
        <dbReference type="ARBA" id="ARBA00022448"/>
    </source>
</evidence>
<dbReference type="InterPro" id="IPR003423">
    <property type="entry name" value="OMP_efflux"/>
</dbReference>
<keyword evidence="7" id="KW-0998">Cell outer membrane</keyword>
<dbReference type="Gene3D" id="1.20.1600.10">
    <property type="entry name" value="Outer membrane efflux proteins (OEP)"/>
    <property type="match status" value="1"/>
</dbReference>
<evidence type="ECO:0000313" key="9">
    <source>
        <dbReference type="EMBL" id="MFH6771468.1"/>
    </source>
</evidence>
<evidence type="ECO:0000313" key="10">
    <source>
        <dbReference type="Proteomes" id="UP001610100"/>
    </source>
</evidence>
<feature type="signal peptide" evidence="8">
    <location>
        <begin position="1"/>
        <end position="19"/>
    </location>
</feature>
<gene>
    <name evidence="9" type="ORF">V8G58_05925</name>
</gene>
<keyword evidence="3" id="KW-0813">Transport</keyword>
<dbReference type="SUPFAM" id="SSF56954">
    <property type="entry name" value="Outer membrane efflux proteins (OEP)"/>
    <property type="match status" value="1"/>
</dbReference>
<keyword evidence="6" id="KW-0472">Membrane</keyword>